<sequence>MVDSQRIPIGISQCLLGSPVRFNGGHKHSRLCTAQLGDCFELVPFCPEVSIGLGTPREPIRLVGEPSRPRVVGSKTPALDVTDDLRSYGRKVAAEQTHLCGFILMQKSPSCGMERVKVYQSNGHPAQGTAAGAFAAELMHQRPLLPVEEEGRLHDPVLRENFVTRVMVYAAWQQMLTEGLSAQRLLQFHARHKYLLLAHHPEHYQRMGRLLANLAQGDLSPVADSYFELLMTALKKTANRGSHSNVLAHIAGHFKRVLNSDERQELETLIADYRQGQIPLVVPLTLLKHHLMKHPDDYLHQQAYLQPHPPGLSLRNAI</sequence>
<keyword evidence="3" id="KW-1185">Reference proteome</keyword>
<gene>
    <name evidence="2" type="ORF">SAMN05216210_2400</name>
</gene>
<dbReference type="Pfam" id="PF08349">
    <property type="entry name" value="DUF1722"/>
    <property type="match status" value="1"/>
</dbReference>
<organism evidence="2 3">
    <name type="scientific">Halopseudomonas salegens</name>
    <dbReference type="NCBI Taxonomy" id="1434072"/>
    <lineage>
        <taxon>Bacteria</taxon>
        <taxon>Pseudomonadati</taxon>
        <taxon>Pseudomonadota</taxon>
        <taxon>Gammaproteobacteria</taxon>
        <taxon>Pseudomonadales</taxon>
        <taxon>Pseudomonadaceae</taxon>
        <taxon>Halopseudomonas</taxon>
    </lineage>
</organism>
<dbReference type="OrthoDB" id="495783at2"/>
<dbReference type="InterPro" id="IPR013560">
    <property type="entry name" value="DUF1722"/>
</dbReference>
<dbReference type="Proteomes" id="UP000243924">
    <property type="component" value="Chromosome I"/>
</dbReference>
<protein>
    <submittedName>
        <fullName evidence="2">Uncharacterized conserved protein YbgA, DUF1722 family</fullName>
    </submittedName>
</protein>
<dbReference type="RefSeq" id="WP_092387218.1">
    <property type="nucleotide sequence ID" value="NZ_LT629787.1"/>
</dbReference>
<reference evidence="3" key="1">
    <citation type="submission" date="2016-10" db="EMBL/GenBank/DDBJ databases">
        <authorList>
            <person name="Varghese N."/>
            <person name="Submissions S."/>
        </authorList>
    </citation>
    <scope>NUCLEOTIDE SEQUENCE [LARGE SCALE GENOMIC DNA]</scope>
    <source>
        <strain evidence="3">CECT 8338</strain>
    </source>
</reference>
<accession>A0A1H2GM36</accession>
<dbReference type="EMBL" id="LT629787">
    <property type="protein sequence ID" value="SDU20559.1"/>
    <property type="molecule type" value="Genomic_DNA"/>
</dbReference>
<dbReference type="PANTHER" id="PTHR30087:SF0">
    <property type="entry name" value="INNER MEMBRANE PROTEIN"/>
    <property type="match status" value="1"/>
</dbReference>
<dbReference type="Pfam" id="PF04463">
    <property type="entry name" value="2-thiour_desulf"/>
    <property type="match status" value="1"/>
</dbReference>
<dbReference type="AlphaFoldDB" id="A0A1H2GM36"/>
<dbReference type="PANTHER" id="PTHR30087">
    <property type="entry name" value="INNER MEMBRANE PROTEIN"/>
    <property type="match status" value="1"/>
</dbReference>
<name>A0A1H2GM36_9GAMM</name>
<evidence type="ECO:0000259" key="1">
    <source>
        <dbReference type="Pfam" id="PF08349"/>
    </source>
</evidence>
<evidence type="ECO:0000313" key="3">
    <source>
        <dbReference type="Proteomes" id="UP000243924"/>
    </source>
</evidence>
<evidence type="ECO:0000313" key="2">
    <source>
        <dbReference type="EMBL" id="SDU20559.1"/>
    </source>
</evidence>
<proteinExistence type="predicted"/>
<dbReference type="PIRSF" id="PIRSF037004">
    <property type="entry name" value="UCP037004"/>
    <property type="match status" value="1"/>
</dbReference>
<dbReference type="InterPro" id="IPR007553">
    <property type="entry name" value="2-thiour_desulf"/>
</dbReference>
<feature type="domain" description="DUF1722" evidence="1">
    <location>
        <begin position="193"/>
        <end position="309"/>
    </location>
</feature>
<dbReference type="STRING" id="1434072.SAMN05216210_2400"/>
<dbReference type="InterPro" id="IPR017087">
    <property type="entry name" value="UCP037004"/>
</dbReference>